<keyword evidence="6" id="KW-0963">Cytoplasm</keyword>
<comment type="catalytic activity">
    <reaction evidence="14">
        <text>L-seryl-[protein] + ATP = O-phospho-L-seryl-[protein] + ADP + H(+)</text>
        <dbReference type="Rhea" id="RHEA:17989"/>
        <dbReference type="Rhea" id="RHEA-COMP:9863"/>
        <dbReference type="Rhea" id="RHEA-COMP:11604"/>
        <dbReference type="ChEBI" id="CHEBI:15378"/>
        <dbReference type="ChEBI" id="CHEBI:29999"/>
        <dbReference type="ChEBI" id="CHEBI:30616"/>
        <dbReference type="ChEBI" id="CHEBI:83421"/>
        <dbReference type="ChEBI" id="CHEBI:456216"/>
        <dbReference type="EC" id="2.7.11.1"/>
    </reaction>
</comment>
<dbReference type="InterPro" id="IPR051931">
    <property type="entry name" value="PAK3-like"/>
</dbReference>
<dbReference type="CDD" id="cd06614">
    <property type="entry name" value="STKc_PAK"/>
    <property type="match status" value="1"/>
</dbReference>
<protein>
    <recommendedName>
        <fullName evidence="4">non-specific serine/threonine protein kinase</fullName>
        <ecNumber evidence="4">2.7.11.1</ecNumber>
    </recommendedName>
</protein>
<feature type="binding site" evidence="15">
    <location>
        <position position="520"/>
    </location>
    <ligand>
        <name>ATP</name>
        <dbReference type="ChEBI" id="CHEBI:30616"/>
    </ligand>
</feature>
<evidence type="ECO:0000256" key="2">
    <source>
        <dbReference type="ARBA" id="ARBA00004496"/>
    </source>
</evidence>
<evidence type="ECO:0000256" key="4">
    <source>
        <dbReference type="ARBA" id="ARBA00012513"/>
    </source>
</evidence>
<dbReference type="InterPro" id="IPR011009">
    <property type="entry name" value="Kinase-like_dom_sf"/>
</dbReference>
<evidence type="ECO:0000256" key="16">
    <source>
        <dbReference type="SAM" id="MobiDB-lite"/>
    </source>
</evidence>
<comment type="subcellular location">
    <subcellularLocation>
        <location evidence="1">Cell projection</location>
    </subcellularLocation>
    <subcellularLocation>
        <location evidence="2">Cytoplasm</location>
    </subcellularLocation>
</comment>
<keyword evidence="5" id="KW-0217">Developmental protein</keyword>
<feature type="compositionally biased region" description="Low complexity" evidence="16">
    <location>
        <begin position="154"/>
        <end position="197"/>
    </location>
</feature>
<dbReference type="SMART" id="SM00220">
    <property type="entry name" value="S_TKc"/>
    <property type="match status" value="1"/>
</dbReference>
<evidence type="ECO:0000256" key="6">
    <source>
        <dbReference type="ARBA" id="ARBA00022490"/>
    </source>
</evidence>
<keyword evidence="9 15" id="KW-0547">Nucleotide-binding</keyword>
<dbReference type="SUPFAM" id="SSF56112">
    <property type="entry name" value="Protein kinase-like (PK-like)"/>
    <property type="match status" value="1"/>
</dbReference>
<dbReference type="EMBL" id="LT554074">
    <property type="protein sequence ID" value="SAM03283.1"/>
    <property type="molecule type" value="Genomic_DNA"/>
</dbReference>
<feature type="domain" description="Protein kinase" evidence="17">
    <location>
        <begin position="491"/>
        <end position="742"/>
    </location>
</feature>
<dbReference type="PROSITE" id="PS00108">
    <property type="entry name" value="PROTEIN_KINASE_ST"/>
    <property type="match status" value="1"/>
</dbReference>
<dbReference type="InterPro" id="IPR000095">
    <property type="entry name" value="CRIB_dom"/>
</dbReference>
<dbReference type="InterPro" id="IPR008271">
    <property type="entry name" value="Ser/Thr_kinase_AS"/>
</dbReference>
<dbReference type="GO" id="GO:0005886">
    <property type="term" value="C:plasma membrane"/>
    <property type="evidence" value="ECO:0007669"/>
    <property type="project" value="UniProtKB-ARBA"/>
</dbReference>
<organism evidence="19">
    <name type="scientific">Absidia glauca</name>
    <name type="common">Pin mould</name>
    <dbReference type="NCBI Taxonomy" id="4829"/>
    <lineage>
        <taxon>Eukaryota</taxon>
        <taxon>Fungi</taxon>
        <taxon>Fungi incertae sedis</taxon>
        <taxon>Mucoromycota</taxon>
        <taxon>Mucoromycotina</taxon>
        <taxon>Mucoromycetes</taxon>
        <taxon>Mucorales</taxon>
        <taxon>Cunninghamellaceae</taxon>
        <taxon>Absidia</taxon>
    </lineage>
</organism>
<feature type="compositionally biased region" description="Low complexity" evidence="16">
    <location>
        <begin position="71"/>
        <end position="86"/>
    </location>
</feature>
<keyword evidence="11 15" id="KW-0067">ATP-binding</keyword>
<dbReference type="OrthoDB" id="248923at2759"/>
<dbReference type="EC" id="2.7.11.1" evidence="4"/>
<dbReference type="GO" id="GO:0005524">
    <property type="term" value="F:ATP binding"/>
    <property type="evidence" value="ECO:0007669"/>
    <property type="project" value="UniProtKB-UniRule"/>
</dbReference>
<dbReference type="FunFam" id="3.90.810.10:FF:000005">
    <property type="entry name" value="Non-specific serine/threonine protein kinase"/>
    <property type="match status" value="1"/>
</dbReference>
<dbReference type="PROSITE" id="PS00107">
    <property type="entry name" value="PROTEIN_KINASE_ATP"/>
    <property type="match status" value="1"/>
</dbReference>
<evidence type="ECO:0000259" key="18">
    <source>
        <dbReference type="PROSITE" id="PS50108"/>
    </source>
</evidence>
<evidence type="ECO:0000313" key="20">
    <source>
        <dbReference type="Proteomes" id="UP000078561"/>
    </source>
</evidence>
<keyword evidence="20" id="KW-1185">Reference proteome</keyword>
<dbReference type="Proteomes" id="UP000078561">
    <property type="component" value="Unassembled WGS sequence"/>
</dbReference>
<dbReference type="InParanoid" id="A0A163K094"/>
<dbReference type="InterPro" id="IPR017441">
    <property type="entry name" value="Protein_kinase_ATP_BS"/>
</dbReference>
<feature type="region of interest" description="Disordered" evidence="16">
    <location>
        <begin position="410"/>
        <end position="429"/>
    </location>
</feature>
<name>A0A163K094_ABSGL</name>
<feature type="compositionally biased region" description="Polar residues" evidence="16">
    <location>
        <begin position="87"/>
        <end position="110"/>
    </location>
</feature>
<comment type="catalytic activity">
    <reaction evidence="13">
        <text>L-threonyl-[protein] + ATP = O-phospho-L-threonyl-[protein] + ADP + H(+)</text>
        <dbReference type="Rhea" id="RHEA:46608"/>
        <dbReference type="Rhea" id="RHEA-COMP:11060"/>
        <dbReference type="Rhea" id="RHEA-COMP:11605"/>
        <dbReference type="ChEBI" id="CHEBI:15378"/>
        <dbReference type="ChEBI" id="CHEBI:30013"/>
        <dbReference type="ChEBI" id="CHEBI:30616"/>
        <dbReference type="ChEBI" id="CHEBI:61977"/>
        <dbReference type="ChEBI" id="CHEBI:456216"/>
        <dbReference type="EC" id="2.7.11.1"/>
    </reaction>
</comment>
<feature type="compositionally biased region" description="Low complexity" evidence="16">
    <location>
        <begin position="1"/>
        <end position="23"/>
    </location>
</feature>
<evidence type="ECO:0000256" key="11">
    <source>
        <dbReference type="ARBA" id="ARBA00022840"/>
    </source>
</evidence>
<feature type="compositionally biased region" description="Basic and acidic residues" evidence="16">
    <location>
        <begin position="140"/>
        <end position="153"/>
    </location>
</feature>
<dbReference type="PANTHER" id="PTHR45832">
    <property type="entry name" value="SERINE/THREONINE-PROTEIN KINASE SAMKA-RELATED-RELATED"/>
    <property type="match status" value="1"/>
</dbReference>
<dbReference type="GO" id="GO:0009791">
    <property type="term" value="P:post-embryonic development"/>
    <property type="evidence" value="ECO:0007669"/>
    <property type="project" value="UniProtKB-ARBA"/>
</dbReference>
<dbReference type="GO" id="GO:0004674">
    <property type="term" value="F:protein serine/threonine kinase activity"/>
    <property type="evidence" value="ECO:0007669"/>
    <property type="project" value="UniProtKB-KW"/>
</dbReference>
<evidence type="ECO:0000256" key="14">
    <source>
        <dbReference type="ARBA" id="ARBA00048679"/>
    </source>
</evidence>
<feature type="region of interest" description="Disordered" evidence="16">
    <location>
        <begin position="327"/>
        <end position="383"/>
    </location>
</feature>
<accession>A0A163K094</accession>
<dbReference type="FunFam" id="1.10.510.10:FF:000011">
    <property type="entry name" value="Non-specific serine/threonine protein kinase"/>
    <property type="match status" value="1"/>
</dbReference>
<dbReference type="OMA" id="PLETHME"/>
<evidence type="ECO:0000256" key="1">
    <source>
        <dbReference type="ARBA" id="ARBA00004316"/>
    </source>
</evidence>
<evidence type="ECO:0000256" key="10">
    <source>
        <dbReference type="ARBA" id="ARBA00022777"/>
    </source>
</evidence>
<dbReference type="GO" id="GO:0016477">
    <property type="term" value="P:cell migration"/>
    <property type="evidence" value="ECO:0007669"/>
    <property type="project" value="UniProtKB-ARBA"/>
</dbReference>
<dbReference type="InterPro" id="IPR033923">
    <property type="entry name" value="PAK_BD"/>
</dbReference>
<dbReference type="FunFam" id="3.30.200.20:FF:000385">
    <property type="entry name" value="Non-specific serine/threonine protein kinase"/>
    <property type="match status" value="1"/>
</dbReference>
<sequence length="767" mass="84993">MNSSSSKSSSSLHRSLSSHLQRLQLRKDDSSSLEQGDKREDKKTLRKPSHKSSPPLPRMTINDTTTDDGSIKTASSISSSNGNNGTQPTATPVSPTISKSSAGSFLSRTLSSKHTRAQSSSRNRPSPPPPSSTSSPLLHRTSDPLETHMEVDTTNRSSKSDSSSSSIPSPSSSGNNNNNNNNNSSSSANNTNTTSSNKARDRNTLKDVFGKFVGSFNELLNKEKENVNKQQEKEMEIGAPFNAKHVTHVGFDPATGEFSGLPREWQILLQHSGISKKEQYQNPQAVLDAIGFYQETREHDDQVYHKMEKALAKQMQHGQQYHSLTTEYPDNELNTPISSSISGNDDHDHQQKQHQQHQQQQQAKLAQSEPAQNSRYGENNAPTLGKQHLLNQQDSTPHGSERFYAEMGIEPPLASPTHNGSPQSARDYDIKRKLSAKKRDKKEDKPKETLTASPGTVKQRVPKEKKAGMKDSEVIAKLQSICTEADPSKVYRNMTKIGQGASGGVFIAHTSNSDLPVAIKQMNLEQQPKKELIINEILVMKESQHKNIVNFIDSYLYKGDLWVIMEYMEGGSLTDVVTNNMMMEGQIAAVCKEVLEGLQHLHSKGVIHRDIKSDNVLLSSHGDIKLTDFGFCAQLNDTQAKRTTMVGTPYWMAPEVVTRKEYGPKVDIWSLGIMAIEMVEGEPPYLNENPLRALYLIANNGTPKLQDPDALSPVFRDFLARCLCVDVDRRPTSDELLKHPFLRCADPLPSLGPLIRAAREAARRDGM</sequence>
<evidence type="ECO:0000259" key="17">
    <source>
        <dbReference type="PROSITE" id="PS50011"/>
    </source>
</evidence>
<feature type="domain" description="CRIB" evidence="18">
    <location>
        <begin position="237"/>
        <end position="250"/>
    </location>
</feature>
<feature type="region of interest" description="Disordered" evidence="16">
    <location>
        <begin position="435"/>
        <end position="469"/>
    </location>
</feature>
<dbReference type="Gene3D" id="3.90.810.10">
    <property type="entry name" value="CRIB domain"/>
    <property type="match status" value="1"/>
</dbReference>
<keyword evidence="7" id="KW-0723">Serine/threonine-protein kinase</keyword>
<dbReference type="PROSITE" id="PS50011">
    <property type="entry name" value="PROTEIN_KINASE_DOM"/>
    <property type="match status" value="1"/>
</dbReference>
<evidence type="ECO:0000256" key="9">
    <source>
        <dbReference type="ARBA" id="ARBA00022741"/>
    </source>
</evidence>
<proteinExistence type="inferred from homology"/>
<dbReference type="Pfam" id="PF00069">
    <property type="entry name" value="Pkinase"/>
    <property type="match status" value="1"/>
</dbReference>
<dbReference type="AlphaFoldDB" id="A0A163K094"/>
<evidence type="ECO:0000256" key="13">
    <source>
        <dbReference type="ARBA" id="ARBA00047899"/>
    </source>
</evidence>
<dbReference type="PANTHER" id="PTHR45832:SF22">
    <property type="entry name" value="SERINE_THREONINE-PROTEIN KINASE SAMKA-RELATED"/>
    <property type="match status" value="1"/>
</dbReference>
<dbReference type="Gene3D" id="3.30.200.20">
    <property type="entry name" value="Phosphorylase Kinase, domain 1"/>
    <property type="match status" value="1"/>
</dbReference>
<dbReference type="CDD" id="cd01093">
    <property type="entry name" value="CRIB_PAK_like"/>
    <property type="match status" value="1"/>
</dbReference>
<dbReference type="InterPro" id="IPR000719">
    <property type="entry name" value="Prot_kinase_dom"/>
</dbReference>
<feature type="compositionally biased region" description="Basic and acidic residues" evidence="16">
    <location>
        <begin position="25"/>
        <end position="43"/>
    </location>
</feature>
<comment type="similarity">
    <text evidence="3">Belongs to the protein kinase superfamily. STE Ser/Thr protein kinase family. STE20 subfamily.</text>
</comment>
<feature type="compositionally biased region" description="Polar residues" evidence="16">
    <location>
        <begin position="327"/>
        <end position="343"/>
    </location>
</feature>
<evidence type="ECO:0000256" key="12">
    <source>
        <dbReference type="ARBA" id="ARBA00023273"/>
    </source>
</evidence>
<dbReference type="InterPro" id="IPR036936">
    <property type="entry name" value="CRIB_dom_sf"/>
</dbReference>
<dbReference type="Pfam" id="PF00786">
    <property type="entry name" value="PBD"/>
    <property type="match status" value="1"/>
</dbReference>
<reference evidence="19" key="1">
    <citation type="submission" date="2016-04" db="EMBL/GenBank/DDBJ databases">
        <authorList>
            <person name="Evans L.H."/>
            <person name="Alamgir A."/>
            <person name="Owens N."/>
            <person name="Weber N.D."/>
            <person name="Virtaneva K."/>
            <person name="Barbian K."/>
            <person name="Babar A."/>
            <person name="Rosenke K."/>
        </authorList>
    </citation>
    <scope>NUCLEOTIDE SEQUENCE [LARGE SCALE GENOMIC DNA]</scope>
    <source>
        <strain evidence="19">CBS 101.48</strain>
    </source>
</reference>
<evidence type="ECO:0000313" key="19">
    <source>
        <dbReference type="EMBL" id="SAM03283.1"/>
    </source>
</evidence>
<dbReference type="STRING" id="4829.A0A163K094"/>
<keyword evidence="8" id="KW-0808">Transferase</keyword>
<dbReference type="SMART" id="SM00285">
    <property type="entry name" value="PBD"/>
    <property type="match status" value="1"/>
</dbReference>
<evidence type="ECO:0000256" key="8">
    <source>
        <dbReference type="ARBA" id="ARBA00022679"/>
    </source>
</evidence>
<gene>
    <name evidence="19" type="primary">ABSGL_09101.1 scaffold 10677</name>
</gene>
<dbReference type="PROSITE" id="PS50108">
    <property type="entry name" value="CRIB"/>
    <property type="match status" value="1"/>
</dbReference>
<dbReference type="GO" id="GO:0042995">
    <property type="term" value="C:cell projection"/>
    <property type="evidence" value="ECO:0007669"/>
    <property type="project" value="UniProtKB-SubCell"/>
</dbReference>
<dbReference type="GO" id="GO:0106310">
    <property type="term" value="F:protein serine kinase activity"/>
    <property type="evidence" value="ECO:0007669"/>
    <property type="project" value="RHEA"/>
</dbReference>
<dbReference type="Gene3D" id="1.10.510.10">
    <property type="entry name" value="Transferase(Phosphotransferase) domain 1"/>
    <property type="match status" value="1"/>
</dbReference>
<keyword evidence="10" id="KW-0418">Kinase</keyword>
<feature type="compositionally biased region" description="Polar residues" evidence="16">
    <location>
        <begin position="363"/>
        <end position="382"/>
    </location>
</feature>
<feature type="region of interest" description="Disordered" evidence="16">
    <location>
        <begin position="1"/>
        <end position="203"/>
    </location>
</feature>
<evidence type="ECO:0000256" key="3">
    <source>
        <dbReference type="ARBA" id="ARBA00008874"/>
    </source>
</evidence>
<evidence type="ECO:0000256" key="7">
    <source>
        <dbReference type="ARBA" id="ARBA00022527"/>
    </source>
</evidence>
<evidence type="ECO:0000256" key="15">
    <source>
        <dbReference type="PROSITE-ProRule" id="PRU10141"/>
    </source>
</evidence>
<dbReference type="GO" id="GO:0030447">
    <property type="term" value="P:filamentous growth"/>
    <property type="evidence" value="ECO:0007669"/>
    <property type="project" value="UniProtKB-ARBA"/>
</dbReference>
<dbReference type="FunCoup" id="A0A163K094">
    <property type="interactions" value="600"/>
</dbReference>
<evidence type="ECO:0000256" key="5">
    <source>
        <dbReference type="ARBA" id="ARBA00022473"/>
    </source>
</evidence>
<keyword evidence="12" id="KW-0966">Cell projection</keyword>
<dbReference type="GO" id="GO:0005829">
    <property type="term" value="C:cytosol"/>
    <property type="evidence" value="ECO:0007669"/>
    <property type="project" value="UniProtKB-ARBA"/>
</dbReference>